<protein>
    <submittedName>
        <fullName evidence="2">Uncharacterized protein</fullName>
    </submittedName>
</protein>
<sequence length="106" mass="12269">MNNYFTHNSDVYIANHNEKFKQYEADYTRRLMAKYFTKKDLYGGNIFDENITIDDELIKSSRGPCTRSYADPVKAFEEDQSSSDSQTNTETPSNITNGKHQIRKIG</sequence>
<proteinExistence type="predicted"/>
<evidence type="ECO:0000313" key="3">
    <source>
        <dbReference type="Proteomes" id="UP000525078"/>
    </source>
</evidence>
<gene>
    <name evidence="2" type="ORF">F8388_008744</name>
</gene>
<comment type="caution">
    <text evidence="2">The sequence shown here is derived from an EMBL/GenBank/DDBJ whole genome shotgun (WGS) entry which is preliminary data.</text>
</comment>
<dbReference type="AlphaFoldDB" id="A0A7J6HKS2"/>
<dbReference type="PANTHER" id="PTHR36078:SF2">
    <property type="entry name" value="OS09G0473966 PROTEIN"/>
    <property type="match status" value="1"/>
</dbReference>
<organism evidence="2 3">
    <name type="scientific">Cannabis sativa</name>
    <name type="common">Hemp</name>
    <name type="synonym">Marijuana</name>
    <dbReference type="NCBI Taxonomy" id="3483"/>
    <lineage>
        <taxon>Eukaryota</taxon>
        <taxon>Viridiplantae</taxon>
        <taxon>Streptophyta</taxon>
        <taxon>Embryophyta</taxon>
        <taxon>Tracheophyta</taxon>
        <taxon>Spermatophyta</taxon>
        <taxon>Magnoliopsida</taxon>
        <taxon>eudicotyledons</taxon>
        <taxon>Gunneridae</taxon>
        <taxon>Pentapetalae</taxon>
        <taxon>rosids</taxon>
        <taxon>fabids</taxon>
        <taxon>Rosales</taxon>
        <taxon>Cannabaceae</taxon>
        <taxon>Cannabis</taxon>
    </lineage>
</organism>
<reference evidence="2 3" key="1">
    <citation type="journal article" date="2020" name="bioRxiv">
        <title>Sequence and annotation of 42 cannabis genomes reveals extensive copy number variation in cannabinoid synthesis and pathogen resistance genes.</title>
        <authorList>
            <person name="Mckernan K.J."/>
            <person name="Helbert Y."/>
            <person name="Kane L.T."/>
            <person name="Ebling H."/>
            <person name="Zhang L."/>
            <person name="Liu B."/>
            <person name="Eaton Z."/>
            <person name="Mclaughlin S."/>
            <person name="Kingan S."/>
            <person name="Baybayan P."/>
            <person name="Concepcion G."/>
            <person name="Jordan M."/>
            <person name="Riva A."/>
            <person name="Barbazuk W."/>
            <person name="Harkins T."/>
        </authorList>
    </citation>
    <scope>NUCLEOTIDE SEQUENCE [LARGE SCALE GENOMIC DNA]</scope>
    <source>
        <strain evidence="3">cv. Jamaican Lion 4</strain>
        <tissue evidence="2">Leaf</tissue>
    </source>
</reference>
<feature type="compositionally biased region" description="Polar residues" evidence="1">
    <location>
        <begin position="82"/>
        <end position="99"/>
    </location>
</feature>
<dbReference type="PANTHER" id="PTHR36078">
    <property type="entry name" value="BNACNNG21220D PROTEIN"/>
    <property type="match status" value="1"/>
</dbReference>
<evidence type="ECO:0000313" key="2">
    <source>
        <dbReference type="EMBL" id="KAF4395645.1"/>
    </source>
</evidence>
<name>A0A7J6HKS2_CANSA</name>
<feature type="region of interest" description="Disordered" evidence="1">
    <location>
        <begin position="62"/>
        <end position="106"/>
    </location>
</feature>
<accession>A0A7J6HKS2</accession>
<evidence type="ECO:0000256" key="1">
    <source>
        <dbReference type="SAM" id="MobiDB-lite"/>
    </source>
</evidence>
<dbReference type="Proteomes" id="UP000525078">
    <property type="component" value="Unassembled WGS sequence"/>
</dbReference>
<dbReference type="EMBL" id="JAATIP010000006">
    <property type="protein sequence ID" value="KAF4395645.1"/>
    <property type="molecule type" value="Genomic_DNA"/>
</dbReference>